<gene>
    <name evidence="1" type="ORF">M0R45_014464</name>
</gene>
<organism evidence="1 2">
    <name type="scientific">Rubus argutus</name>
    <name type="common">Southern blackberry</name>
    <dbReference type="NCBI Taxonomy" id="59490"/>
    <lineage>
        <taxon>Eukaryota</taxon>
        <taxon>Viridiplantae</taxon>
        <taxon>Streptophyta</taxon>
        <taxon>Embryophyta</taxon>
        <taxon>Tracheophyta</taxon>
        <taxon>Spermatophyta</taxon>
        <taxon>Magnoliopsida</taxon>
        <taxon>eudicotyledons</taxon>
        <taxon>Gunneridae</taxon>
        <taxon>Pentapetalae</taxon>
        <taxon>rosids</taxon>
        <taxon>fabids</taxon>
        <taxon>Rosales</taxon>
        <taxon>Rosaceae</taxon>
        <taxon>Rosoideae</taxon>
        <taxon>Rosoideae incertae sedis</taxon>
        <taxon>Rubus</taxon>
    </lineage>
</organism>
<keyword evidence="2" id="KW-1185">Reference proteome</keyword>
<evidence type="ECO:0000313" key="2">
    <source>
        <dbReference type="Proteomes" id="UP001457282"/>
    </source>
</evidence>
<accession>A0AAW1XMX0</accession>
<protein>
    <submittedName>
        <fullName evidence="1">Uncharacterized protein</fullName>
    </submittedName>
</protein>
<evidence type="ECO:0000313" key="1">
    <source>
        <dbReference type="EMBL" id="KAK9937691.1"/>
    </source>
</evidence>
<sequence>MLNKLLEVILKYVSDKLYNDIQGLSESTTSLSVLAMEQRRLCSSQESTGSELWQGEATSVSGSIWACGYRLEDKHELVCDLRGHTGATSAE</sequence>
<comment type="caution">
    <text evidence="1">The sequence shown here is derived from an EMBL/GenBank/DDBJ whole genome shotgun (WGS) entry which is preliminary data.</text>
</comment>
<dbReference type="AlphaFoldDB" id="A0AAW1XMX0"/>
<name>A0AAW1XMX0_RUBAR</name>
<reference evidence="1 2" key="1">
    <citation type="journal article" date="2023" name="G3 (Bethesda)">
        <title>A chromosome-length genome assembly and annotation of blackberry (Rubus argutus, cv. 'Hillquist').</title>
        <authorList>
            <person name="Bruna T."/>
            <person name="Aryal R."/>
            <person name="Dudchenko O."/>
            <person name="Sargent D.J."/>
            <person name="Mead D."/>
            <person name="Buti M."/>
            <person name="Cavallini A."/>
            <person name="Hytonen T."/>
            <person name="Andres J."/>
            <person name="Pham M."/>
            <person name="Weisz D."/>
            <person name="Mascagni F."/>
            <person name="Usai G."/>
            <person name="Natali L."/>
            <person name="Bassil N."/>
            <person name="Fernandez G.E."/>
            <person name="Lomsadze A."/>
            <person name="Armour M."/>
            <person name="Olukolu B."/>
            <person name="Poorten T."/>
            <person name="Britton C."/>
            <person name="Davik J."/>
            <person name="Ashrafi H."/>
            <person name="Aiden E.L."/>
            <person name="Borodovsky M."/>
            <person name="Worthington M."/>
        </authorList>
    </citation>
    <scope>NUCLEOTIDE SEQUENCE [LARGE SCALE GENOMIC DNA]</scope>
    <source>
        <strain evidence="1">PI 553951</strain>
    </source>
</reference>
<proteinExistence type="predicted"/>
<dbReference type="EMBL" id="JBEDUW010000003">
    <property type="protein sequence ID" value="KAK9937691.1"/>
    <property type="molecule type" value="Genomic_DNA"/>
</dbReference>
<dbReference type="Proteomes" id="UP001457282">
    <property type="component" value="Unassembled WGS sequence"/>
</dbReference>